<protein>
    <submittedName>
        <fullName evidence="1">Uncharacterized protein</fullName>
    </submittedName>
</protein>
<organism evidence="1 2">
    <name type="scientific">Mucuna pruriens</name>
    <name type="common">Velvet bean</name>
    <name type="synonym">Dolichos pruriens</name>
    <dbReference type="NCBI Taxonomy" id="157652"/>
    <lineage>
        <taxon>Eukaryota</taxon>
        <taxon>Viridiplantae</taxon>
        <taxon>Streptophyta</taxon>
        <taxon>Embryophyta</taxon>
        <taxon>Tracheophyta</taxon>
        <taxon>Spermatophyta</taxon>
        <taxon>Magnoliopsida</taxon>
        <taxon>eudicotyledons</taxon>
        <taxon>Gunneridae</taxon>
        <taxon>Pentapetalae</taxon>
        <taxon>rosids</taxon>
        <taxon>fabids</taxon>
        <taxon>Fabales</taxon>
        <taxon>Fabaceae</taxon>
        <taxon>Papilionoideae</taxon>
        <taxon>50 kb inversion clade</taxon>
        <taxon>NPAAA clade</taxon>
        <taxon>indigoferoid/millettioid clade</taxon>
        <taxon>Phaseoleae</taxon>
        <taxon>Mucuna</taxon>
    </lineage>
</organism>
<evidence type="ECO:0000313" key="2">
    <source>
        <dbReference type="Proteomes" id="UP000257109"/>
    </source>
</evidence>
<sequence length="55" mass="6536">MDESPRFLLSRGMTKGGFRWFTYLNKLLGSKNCNKCTRNDPYDRIVFGRVITRKF</sequence>
<dbReference type="Proteomes" id="UP000257109">
    <property type="component" value="Unassembled WGS sequence"/>
</dbReference>
<name>A0A371F5H4_MUCPR</name>
<dbReference type="EMBL" id="QJKJ01010483">
    <property type="protein sequence ID" value="RDX73558.1"/>
    <property type="molecule type" value="Genomic_DNA"/>
</dbReference>
<proteinExistence type="predicted"/>
<evidence type="ECO:0000313" key="1">
    <source>
        <dbReference type="EMBL" id="RDX73558.1"/>
    </source>
</evidence>
<gene>
    <name evidence="1" type="ORF">CR513_46824</name>
</gene>
<keyword evidence="2" id="KW-1185">Reference proteome</keyword>
<feature type="non-terminal residue" evidence="1">
    <location>
        <position position="55"/>
    </location>
</feature>
<dbReference type="AlphaFoldDB" id="A0A371F5H4"/>
<comment type="caution">
    <text evidence="1">The sequence shown here is derived from an EMBL/GenBank/DDBJ whole genome shotgun (WGS) entry which is preliminary data.</text>
</comment>
<accession>A0A371F5H4</accession>
<reference evidence="1" key="1">
    <citation type="submission" date="2018-05" db="EMBL/GenBank/DDBJ databases">
        <title>Draft genome of Mucuna pruriens seed.</title>
        <authorList>
            <person name="Nnadi N.E."/>
            <person name="Vos R."/>
            <person name="Hasami M.H."/>
            <person name="Devisetty U.K."/>
            <person name="Aguiy J.C."/>
        </authorList>
    </citation>
    <scope>NUCLEOTIDE SEQUENCE [LARGE SCALE GENOMIC DNA]</scope>
    <source>
        <strain evidence="1">JCA_2017</strain>
    </source>
</reference>